<dbReference type="InterPro" id="IPR051100">
    <property type="entry name" value="DnaJ_subfamily_B/C"/>
</dbReference>
<dbReference type="InterPro" id="IPR001623">
    <property type="entry name" value="DnaJ_domain"/>
</dbReference>
<dbReference type="PANTHER" id="PTHR43908:SF3">
    <property type="entry name" value="AT29763P-RELATED"/>
    <property type="match status" value="1"/>
</dbReference>
<dbReference type="SUPFAM" id="SSF46565">
    <property type="entry name" value="Chaperone J-domain"/>
    <property type="match status" value="1"/>
</dbReference>
<protein>
    <recommendedName>
        <fullName evidence="2">J domain-containing protein</fullName>
    </recommendedName>
</protein>
<evidence type="ECO:0000259" key="2">
    <source>
        <dbReference type="PROSITE" id="PS50076"/>
    </source>
</evidence>
<dbReference type="GO" id="GO:0030544">
    <property type="term" value="F:Hsp70 protein binding"/>
    <property type="evidence" value="ECO:0007669"/>
    <property type="project" value="TreeGrafter"/>
</dbReference>
<accession>A0A816VTH0</accession>
<dbReference type="EMBL" id="CAJNRF010010982">
    <property type="protein sequence ID" value="CAF2126692.1"/>
    <property type="molecule type" value="Genomic_DNA"/>
</dbReference>
<reference evidence="3" key="1">
    <citation type="submission" date="2021-02" db="EMBL/GenBank/DDBJ databases">
        <authorList>
            <person name="Nowell W R."/>
        </authorList>
    </citation>
    <scope>NUCLEOTIDE SEQUENCE</scope>
</reference>
<dbReference type="Gene3D" id="1.10.287.110">
    <property type="entry name" value="DnaJ domain"/>
    <property type="match status" value="1"/>
</dbReference>
<dbReference type="GO" id="GO:0071218">
    <property type="term" value="P:cellular response to misfolded protein"/>
    <property type="evidence" value="ECO:0007669"/>
    <property type="project" value="TreeGrafter"/>
</dbReference>
<organism evidence="3 4">
    <name type="scientific">Rotaria magnacalcarata</name>
    <dbReference type="NCBI Taxonomy" id="392030"/>
    <lineage>
        <taxon>Eukaryota</taxon>
        <taxon>Metazoa</taxon>
        <taxon>Spiralia</taxon>
        <taxon>Gnathifera</taxon>
        <taxon>Rotifera</taxon>
        <taxon>Eurotatoria</taxon>
        <taxon>Bdelloidea</taxon>
        <taxon>Philodinida</taxon>
        <taxon>Philodinidae</taxon>
        <taxon>Rotaria</taxon>
    </lineage>
</organism>
<dbReference type="PANTHER" id="PTHR43908">
    <property type="entry name" value="AT29763P-RELATED"/>
    <property type="match status" value="1"/>
</dbReference>
<dbReference type="AlphaFoldDB" id="A0A816VTH0"/>
<evidence type="ECO:0000313" key="3">
    <source>
        <dbReference type="EMBL" id="CAF2126692.1"/>
    </source>
</evidence>
<dbReference type="SMART" id="SM00271">
    <property type="entry name" value="DnaJ"/>
    <property type="match status" value="1"/>
</dbReference>
<dbReference type="SUPFAM" id="SSF53474">
    <property type="entry name" value="alpha/beta-Hydrolases"/>
    <property type="match status" value="1"/>
</dbReference>
<dbReference type="GO" id="GO:0005789">
    <property type="term" value="C:endoplasmic reticulum membrane"/>
    <property type="evidence" value="ECO:0007669"/>
    <property type="project" value="TreeGrafter"/>
</dbReference>
<dbReference type="Pfam" id="PF07859">
    <property type="entry name" value="Abhydrolase_3"/>
    <property type="match status" value="1"/>
</dbReference>
<proteinExistence type="predicted"/>
<dbReference type="CDD" id="cd06257">
    <property type="entry name" value="DnaJ"/>
    <property type="match status" value="1"/>
</dbReference>
<dbReference type="InterPro" id="IPR013094">
    <property type="entry name" value="AB_hydrolase_3"/>
</dbReference>
<gene>
    <name evidence="3" type="ORF">WKI299_LOCUS25475</name>
</gene>
<dbReference type="InterPro" id="IPR029058">
    <property type="entry name" value="AB_hydrolase_fold"/>
</dbReference>
<evidence type="ECO:0000256" key="1">
    <source>
        <dbReference type="SAM" id="SignalP"/>
    </source>
</evidence>
<dbReference type="GO" id="GO:0016787">
    <property type="term" value="F:hydrolase activity"/>
    <property type="evidence" value="ECO:0007669"/>
    <property type="project" value="InterPro"/>
</dbReference>
<comment type="caution">
    <text evidence="3">The sequence shown here is derived from an EMBL/GenBank/DDBJ whole genome shotgun (WGS) entry which is preliminary data.</text>
</comment>
<dbReference type="Pfam" id="PF00226">
    <property type="entry name" value="DnaJ"/>
    <property type="match status" value="1"/>
</dbReference>
<name>A0A816VTH0_9BILA</name>
<feature type="domain" description="J" evidence="2">
    <location>
        <begin position="100"/>
        <end position="173"/>
    </location>
</feature>
<evidence type="ECO:0000313" key="4">
    <source>
        <dbReference type="Proteomes" id="UP000663856"/>
    </source>
</evidence>
<dbReference type="Gene3D" id="3.40.50.1820">
    <property type="entry name" value="alpha/beta hydrolase"/>
    <property type="match status" value="1"/>
</dbReference>
<feature type="chain" id="PRO_5032421729" description="J domain-containing protein" evidence="1">
    <location>
        <begin position="19"/>
        <end position="395"/>
    </location>
</feature>
<feature type="signal peptide" evidence="1">
    <location>
        <begin position="1"/>
        <end position="18"/>
    </location>
</feature>
<sequence>MFLFRYLVLLLIPIYTSTNHCNQNEIFVDKKLHQRIKRLFNRRSSKFRVDSDTISKSNQRYDNLFLPSNDGEKSKLGTKIKYIQQDLAEIKRILSKKEHDYYGILNIDKDATQDKIVTAHRKLTLIVHPDKINVSGATEATQRLNKARIVLLKTIEIQNQGGGFVFGDIDTYSGFECHLSKYQNMLIVHVELRHVPEYSLEEIIQNVIQVYQFLLNVDFNIHQRLIGMGDSSGGMLWIYLLQWIVSNNKPVSQGVVLHSPWSHLDFTEENLYDYRDNILSVQLAFNSRQVALGKTTYWFELTDEQVNKINPKRNAFEGFPPLYITAADGQVILDEGKGLMHTYPLFHMWIFKGKCIRQNVRKWIHVTLPIHMRSTLNMAEIETNLQNIREPGLCT</sequence>
<dbReference type="Proteomes" id="UP000663856">
    <property type="component" value="Unassembled WGS sequence"/>
</dbReference>
<keyword evidence="1" id="KW-0732">Signal</keyword>
<dbReference type="PROSITE" id="PS50076">
    <property type="entry name" value="DNAJ_2"/>
    <property type="match status" value="1"/>
</dbReference>
<dbReference type="InterPro" id="IPR036869">
    <property type="entry name" value="J_dom_sf"/>
</dbReference>